<protein>
    <submittedName>
        <fullName evidence="2">Uncharacterized protein</fullName>
    </submittedName>
</protein>
<reference evidence="3" key="1">
    <citation type="submission" date="2016-11" db="EMBL/GenBank/DDBJ databases">
        <authorList>
            <person name="Varghese N."/>
            <person name="Submissions S."/>
        </authorList>
    </citation>
    <scope>NUCLEOTIDE SEQUENCE [LARGE SCALE GENOMIC DNA]</scope>
    <source>
        <strain evidence="3">DSM 15518</strain>
    </source>
</reference>
<keyword evidence="1" id="KW-0812">Transmembrane</keyword>
<evidence type="ECO:0000256" key="1">
    <source>
        <dbReference type="SAM" id="Phobius"/>
    </source>
</evidence>
<dbReference type="Proteomes" id="UP000242497">
    <property type="component" value="Unassembled WGS sequence"/>
</dbReference>
<sequence>MVNDLVTILGIIITLFGIFLSLIIACQFAYLGSVEEIIITGIIGLINLYGLYIFSKSKNYNKDNT</sequence>
<dbReference type="AlphaFoldDB" id="A0A1M6PYK8"/>
<evidence type="ECO:0000313" key="3">
    <source>
        <dbReference type="Proteomes" id="UP000242497"/>
    </source>
</evidence>
<feature type="transmembrane region" description="Helical" evidence="1">
    <location>
        <begin position="7"/>
        <end position="31"/>
    </location>
</feature>
<dbReference type="EMBL" id="FRAE01000036">
    <property type="protein sequence ID" value="SHK13020.1"/>
    <property type="molecule type" value="Genomic_DNA"/>
</dbReference>
<proteinExistence type="predicted"/>
<organism evidence="2 3">
    <name type="scientific">Tepidibacter formicigenes DSM 15518</name>
    <dbReference type="NCBI Taxonomy" id="1123349"/>
    <lineage>
        <taxon>Bacteria</taxon>
        <taxon>Bacillati</taxon>
        <taxon>Bacillota</taxon>
        <taxon>Clostridia</taxon>
        <taxon>Peptostreptococcales</taxon>
        <taxon>Peptostreptococcaceae</taxon>
        <taxon>Tepidibacter</taxon>
    </lineage>
</organism>
<dbReference type="RefSeq" id="WP_072889047.1">
    <property type="nucleotide sequence ID" value="NZ_FRAE01000036.1"/>
</dbReference>
<keyword evidence="1" id="KW-0472">Membrane</keyword>
<feature type="transmembrane region" description="Helical" evidence="1">
    <location>
        <begin position="37"/>
        <end position="54"/>
    </location>
</feature>
<accession>A0A1M6PYK8</accession>
<keyword evidence="3" id="KW-1185">Reference proteome</keyword>
<evidence type="ECO:0000313" key="2">
    <source>
        <dbReference type="EMBL" id="SHK13020.1"/>
    </source>
</evidence>
<name>A0A1M6PYK8_9FIRM</name>
<gene>
    <name evidence="2" type="ORF">SAMN02744037_01690</name>
</gene>
<keyword evidence="1" id="KW-1133">Transmembrane helix</keyword>